<feature type="region of interest" description="Disordered" evidence="1">
    <location>
        <begin position="1"/>
        <end position="35"/>
    </location>
</feature>
<dbReference type="EMBL" id="LVVM01000009">
    <property type="protein sequence ID" value="OJA21696.1"/>
    <property type="molecule type" value="Genomic_DNA"/>
</dbReference>
<evidence type="ECO:0000313" key="2">
    <source>
        <dbReference type="EMBL" id="OJA21696.1"/>
    </source>
</evidence>
<organism evidence="2 3">
    <name type="scientific">Rhizopogon vesiculosus</name>
    <dbReference type="NCBI Taxonomy" id="180088"/>
    <lineage>
        <taxon>Eukaryota</taxon>
        <taxon>Fungi</taxon>
        <taxon>Dikarya</taxon>
        <taxon>Basidiomycota</taxon>
        <taxon>Agaricomycotina</taxon>
        <taxon>Agaricomycetes</taxon>
        <taxon>Agaricomycetidae</taxon>
        <taxon>Boletales</taxon>
        <taxon>Suillineae</taxon>
        <taxon>Rhizopogonaceae</taxon>
        <taxon>Rhizopogon</taxon>
    </lineage>
</organism>
<reference evidence="2 3" key="1">
    <citation type="submission" date="2016-03" db="EMBL/GenBank/DDBJ databases">
        <title>Comparative genomics of the ectomycorrhizal sister species Rhizopogon vinicolor and Rhizopogon vesiculosus (Basidiomycota: Boletales) reveals a divergence of the mating type B locus.</title>
        <authorList>
            <person name="Mujic A.B."/>
            <person name="Kuo A."/>
            <person name="Tritt A."/>
            <person name="Lipzen A."/>
            <person name="Chen C."/>
            <person name="Johnson J."/>
            <person name="Sharma A."/>
            <person name="Barry K."/>
            <person name="Grigoriev I.V."/>
            <person name="Spatafora J.W."/>
        </authorList>
    </citation>
    <scope>NUCLEOTIDE SEQUENCE [LARGE SCALE GENOMIC DNA]</scope>
    <source>
        <strain evidence="2 3">AM-OR11-056</strain>
    </source>
</reference>
<dbReference type="Proteomes" id="UP000183567">
    <property type="component" value="Unassembled WGS sequence"/>
</dbReference>
<accession>A0A1J8R796</accession>
<proteinExistence type="predicted"/>
<sequence length="69" mass="7286">MPATRLSTAQPTVNRLSAADSSTNRTSTYSTTPTTTTADITSTSYFASRPSMDAYGAFSLPQVGLAAYR</sequence>
<gene>
    <name evidence="2" type="ORF">AZE42_12909</name>
</gene>
<keyword evidence="3" id="KW-1185">Reference proteome</keyword>
<comment type="caution">
    <text evidence="2">The sequence shown here is derived from an EMBL/GenBank/DDBJ whole genome shotgun (WGS) entry which is preliminary data.</text>
</comment>
<feature type="compositionally biased region" description="Low complexity" evidence="1">
    <location>
        <begin position="21"/>
        <end position="35"/>
    </location>
</feature>
<evidence type="ECO:0000313" key="3">
    <source>
        <dbReference type="Proteomes" id="UP000183567"/>
    </source>
</evidence>
<feature type="compositionally biased region" description="Polar residues" evidence="1">
    <location>
        <begin position="1"/>
        <end position="15"/>
    </location>
</feature>
<name>A0A1J8R796_9AGAM</name>
<dbReference type="STRING" id="180088.A0A1J8R796"/>
<protein>
    <submittedName>
        <fullName evidence="2">Uncharacterized protein</fullName>
    </submittedName>
</protein>
<evidence type="ECO:0000256" key="1">
    <source>
        <dbReference type="SAM" id="MobiDB-lite"/>
    </source>
</evidence>
<dbReference type="AlphaFoldDB" id="A0A1J8R796"/>